<feature type="compositionally biased region" description="Basic and acidic residues" evidence="1">
    <location>
        <begin position="214"/>
        <end position="226"/>
    </location>
</feature>
<name>A0A927N0S1_9ACTN</name>
<feature type="compositionally biased region" description="Low complexity" evidence="1">
    <location>
        <begin position="307"/>
        <end position="348"/>
    </location>
</feature>
<feature type="region of interest" description="Disordered" evidence="1">
    <location>
        <begin position="199"/>
        <end position="243"/>
    </location>
</feature>
<dbReference type="Pfam" id="PF11268">
    <property type="entry name" value="DUF3071"/>
    <property type="match status" value="1"/>
</dbReference>
<reference evidence="3" key="1">
    <citation type="submission" date="2020-10" db="EMBL/GenBank/DDBJ databases">
        <title>Sequencing the genomes of 1000 actinobacteria strains.</title>
        <authorList>
            <person name="Klenk H.-P."/>
        </authorList>
    </citation>
    <scope>NUCLEOTIDE SEQUENCE</scope>
    <source>
        <strain evidence="3">DSM 45354</strain>
    </source>
</reference>
<evidence type="ECO:0000313" key="3">
    <source>
        <dbReference type="EMBL" id="MBE1610505.1"/>
    </source>
</evidence>
<feature type="region of interest" description="Disordered" evidence="1">
    <location>
        <begin position="258"/>
        <end position="413"/>
    </location>
</feature>
<organism evidence="3 4">
    <name type="scientific">Actinopolymorpha pittospori</name>
    <dbReference type="NCBI Taxonomy" id="648752"/>
    <lineage>
        <taxon>Bacteria</taxon>
        <taxon>Bacillati</taxon>
        <taxon>Actinomycetota</taxon>
        <taxon>Actinomycetes</taxon>
        <taxon>Propionibacteriales</taxon>
        <taxon>Actinopolymorphaceae</taxon>
        <taxon>Actinopolymorpha</taxon>
    </lineage>
</organism>
<evidence type="ECO:0000259" key="2">
    <source>
        <dbReference type="Pfam" id="PF11268"/>
    </source>
</evidence>
<dbReference type="InterPro" id="IPR021421">
    <property type="entry name" value="DUF3071"/>
</dbReference>
<dbReference type="NCBIfam" id="NF040712">
    <property type="entry name" value="SepH"/>
    <property type="match status" value="1"/>
</dbReference>
<feature type="compositionally biased region" description="Low complexity" evidence="1">
    <location>
        <begin position="258"/>
        <end position="268"/>
    </location>
</feature>
<comment type="caution">
    <text evidence="3">The sequence shown here is derived from an EMBL/GenBank/DDBJ whole genome shotgun (WGS) entry which is preliminary data.</text>
</comment>
<dbReference type="InterPro" id="IPR047682">
    <property type="entry name" value="SepH-like"/>
</dbReference>
<feature type="domain" description="DUF3071" evidence="2">
    <location>
        <begin position="1"/>
        <end position="170"/>
    </location>
</feature>
<feature type="compositionally biased region" description="Acidic residues" evidence="1">
    <location>
        <begin position="349"/>
        <end position="363"/>
    </location>
</feature>
<feature type="compositionally biased region" description="Acidic residues" evidence="1">
    <location>
        <begin position="285"/>
        <end position="297"/>
    </location>
</feature>
<dbReference type="EMBL" id="JADBEM010000001">
    <property type="protein sequence ID" value="MBE1610505.1"/>
    <property type="molecule type" value="Genomic_DNA"/>
</dbReference>
<proteinExistence type="predicted"/>
<evidence type="ECO:0000256" key="1">
    <source>
        <dbReference type="SAM" id="MobiDB-lite"/>
    </source>
</evidence>
<dbReference type="Proteomes" id="UP000638648">
    <property type="component" value="Unassembled WGS sequence"/>
</dbReference>
<sequence>MRDVKLVSLSDDGTHLVLTHEGTGEEFALRVDDRLRGAVVSDRARLGLAPLEKQSLLRPKEIQARLRAGESSESVALAAEVPIEKILRYAGPVLAEREYIADQARRCALRRNGREGPAQILDEAVTSRLDDLGVGGDNATWDAWRTPEGRWSVAATFTFEDEEHRASFHYDPLGRVVTSADDTARALVGEVVTSATANLQPAPKAVAESEDDRGENQPRPLRDAHRLRLAPPPLDTAPDTEDTIDLSHSVGQVAQQYAQVAQAGGQRPRPMRPPGPEVPGPADLAPDEVPDLDEAPADEPAAPPTPAASAATASPTAGTAPADAPSATTREAATPAPASAAATAPAAAEVEETPEQDAEEESYASERVEPKQAPRRPRPPADARRKRARSGKGRGNVPSWDDILFGGSRGGQD</sequence>
<feature type="compositionally biased region" description="Basic residues" evidence="1">
    <location>
        <begin position="373"/>
        <end position="392"/>
    </location>
</feature>
<gene>
    <name evidence="3" type="ORF">HEB94_007353</name>
</gene>
<dbReference type="AlphaFoldDB" id="A0A927N0S1"/>
<protein>
    <recommendedName>
        <fullName evidence="2">DUF3071 domain-containing protein</fullName>
    </recommendedName>
</protein>
<dbReference type="RefSeq" id="WP_192753865.1">
    <property type="nucleotide sequence ID" value="NZ_BAABJL010000095.1"/>
</dbReference>
<accession>A0A927N0S1</accession>
<evidence type="ECO:0000313" key="4">
    <source>
        <dbReference type="Proteomes" id="UP000638648"/>
    </source>
</evidence>
<keyword evidence="4" id="KW-1185">Reference proteome</keyword>